<dbReference type="SUPFAM" id="SSF48317">
    <property type="entry name" value="Acid phosphatase/Vanadium-dependent haloperoxidase"/>
    <property type="match status" value="1"/>
</dbReference>
<feature type="transmembrane region" description="Helical" evidence="9">
    <location>
        <begin position="238"/>
        <end position="261"/>
    </location>
</feature>
<protein>
    <submittedName>
        <fullName evidence="11">PAP2 superfamily protein</fullName>
    </submittedName>
</protein>
<feature type="region of interest" description="Disordered" evidence="8">
    <location>
        <begin position="1"/>
        <end position="54"/>
    </location>
</feature>
<dbReference type="Pfam" id="PF01569">
    <property type="entry name" value="PAP2"/>
    <property type="match status" value="1"/>
</dbReference>
<evidence type="ECO:0000256" key="6">
    <source>
        <dbReference type="ARBA" id="ARBA00023136"/>
    </source>
</evidence>
<keyword evidence="6 9" id="KW-0472">Membrane</keyword>
<dbReference type="KEGG" id="tet:TTHERM_00151090"/>
<feature type="transmembrane region" description="Helical" evidence="9">
    <location>
        <begin position="410"/>
        <end position="432"/>
    </location>
</feature>
<feature type="transmembrane region" description="Helical" evidence="9">
    <location>
        <begin position="307"/>
        <end position="326"/>
    </location>
</feature>
<dbReference type="EMBL" id="GG662603">
    <property type="protein sequence ID" value="EAS01399.2"/>
    <property type="molecule type" value="Genomic_DNA"/>
</dbReference>
<evidence type="ECO:0000313" key="12">
    <source>
        <dbReference type="Proteomes" id="UP000009168"/>
    </source>
</evidence>
<evidence type="ECO:0000256" key="8">
    <source>
        <dbReference type="SAM" id="MobiDB-lite"/>
    </source>
</evidence>
<comment type="similarity">
    <text evidence="7">Belongs to the type 2 lipid phosphate phosphatase family.</text>
</comment>
<evidence type="ECO:0000256" key="7">
    <source>
        <dbReference type="ARBA" id="ARBA00038324"/>
    </source>
</evidence>
<evidence type="ECO:0000256" key="9">
    <source>
        <dbReference type="SAM" id="Phobius"/>
    </source>
</evidence>
<dbReference type="Proteomes" id="UP000009168">
    <property type="component" value="Unassembled WGS sequence"/>
</dbReference>
<dbReference type="SMART" id="SM00014">
    <property type="entry name" value="acidPPc"/>
    <property type="match status" value="1"/>
</dbReference>
<evidence type="ECO:0000256" key="3">
    <source>
        <dbReference type="ARBA" id="ARBA00022801"/>
    </source>
</evidence>
<dbReference type="OrthoDB" id="303226at2759"/>
<dbReference type="InterPro" id="IPR036938">
    <property type="entry name" value="PAP2/HPO_sf"/>
</dbReference>
<dbReference type="InterPro" id="IPR000326">
    <property type="entry name" value="PAP2/HPO"/>
</dbReference>
<evidence type="ECO:0000259" key="10">
    <source>
        <dbReference type="SMART" id="SM00014"/>
    </source>
</evidence>
<comment type="subcellular location">
    <subcellularLocation>
        <location evidence="1">Endoplasmic reticulum membrane</location>
        <topology evidence="1">Multi-pass membrane protein</topology>
    </subcellularLocation>
</comment>
<keyword evidence="2 9" id="KW-0812">Transmembrane</keyword>
<feature type="transmembrane region" description="Helical" evidence="9">
    <location>
        <begin position="267"/>
        <end position="286"/>
    </location>
</feature>
<feature type="domain" description="Phosphatidic acid phosphatase type 2/haloperoxidase" evidence="10">
    <location>
        <begin position="169"/>
        <end position="282"/>
    </location>
</feature>
<dbReference type="InParanoid" id="I7M2V9"/>
<keyword evidence="3" id="KW-0378">Hydrolase</keyword>
<keyword evidence="12" id="KW-1185">Reference proteome</keyword>
<keyword evidence="5 9" id="KW-1133">Transmembrane helix</keyword>
<reference evidence="12" key="1">
    <citation type="journal article" date="2006" name="PLoS Biol.">
        <title>Macronuclear genome sequence of the ciliate Tetrahymena thermophila, a model eukaryote.</title>
        <authorList>
            <person name="Eisen J.A."/>
            <person name="Coyne R.S."/>
            <person name="Wu M."/>
            <person name="Wu D."/>
            <person name="Thiagarajan M."/>
            <person name="Wortman J.R."/>
            <person name="Badger J.H."/>
            <person name="Ren Q."/>
            <person name="Amedeo P."/>
            <person name="Jones K.M."/>
            <person name="Tallon L.J."/>
            <person name="Delcher A.L."/>
            <person name="Salzberg S.L."/>
            <person name="Silva J.C."/>
            <person name="Haas B.J."/>
            <person name="Majoros W.H."/>
            <person name="Farzad M."/>
            <person name="Carlton J.M."/>
            <person name="Smith R.K. Jr."/>
            <person name="Garg J."/>
            <person name="Pearlman R.E."/>
            <person name="Karrer K.M."/>
            <person name="Sun L."/>
            <person name="Manning G."/>
            <person name="Elde N.C."/>
            <person name="Turkewitz A.P."/>
            <person name="Asai D.J."/>
            <person name="Wilkes D.E."/>
            <person name="Wang Y."/>
            <person name="Cai H."/>
            <person name="Collins K."/>
            <person name="Stewart B.A."/>
            <person name="Lee S.R."/>
            <person name="Wilamowska K."/>
            <person name="Weinberg Z."/>
            <person name="Ruzzo W.L."/>
            <person name="Wloga D."/>
            <person name="Gaertig J."/>
            <person name="Frankel J."/>
            <person name="Tsao C.-C."/>
            <person name="Gorovsky M.A."/>
            <person name="Keeling P.J."/>
            <person name="Waller R.F."/>
            <person name="Patron N.J."/>
            <person name="Cherry J.M."/>
            <person name="Stover N.A."/>
            <person name="Krieger C.J."/>
            <person name="del Toro C."/>
            <person name="Ryder H.F."/>
            <person name="Williamson S.C."/>
            <person name="Barbeau R.A."/>
            <person name="Hamilton E.P."/>
            <person name="Orias E."/>
        </authorList>
    </citation>
    <scope>NUCLEOTIDE SEQUENCE [LARGE SCALE GENOMIC DNA]</scope>
    <source>
        <strain evidence="12">SB210</strain>
    </source>
</reference>
<dbReference type="GO" id="GO:0042392">
    <property type="term" value="F:sphingosine-1-phosphate phosphatase activity"/>
    <property type="evidence" value="ECO:0007669"/>
    <property type="project" value="TreeGrafter"/>
</dbReference>
<dbReference type="AlphaFoldDB" id="I7M2V9"/>
<dbReference type="GeneID" id="7826067"/>
<name>I7M2V9_TETTS</name>
<dbReference type="eggNOG" id="ENOG502SUJ1">
    <property type="taxonomic scope" value="Eukaryota"/>
</dbReference>
<feature type="transmembrane region" description="Helical" evidence="9">
    <location>
        <begin position="134"/>
        <end position="161"/>
    </location>
</feature>
<feature type="region of interest" description="Disordered" evidence="8">
    <location>
        <begin position="580"/>
        <end position="601"/>
    </location>
</feature>
<feature type="transmembrane region" description="Helical" evidence="9">
    <location>
        <begin position="438"/>
        <end position="459"/>
    </location>
</feature>
<accession>I7M2V9</accession>
<evidence type="ECO:0000256" key="2">
    <source>
        <dbReference type="ARBA" id="ARBA00022692"/>
    </source>
</evidence>
<feature type="transmembrane region" description="Helical" evidence="9">
    <location>
        <begin position="88"/>
        <end position="108"/>
    </location>
</feature>
<keyword evidence="4" id="KW-0256">Endoplasmic reticulum</keyword>
<feature type="compositionally biased region" description="Polar residues" evidence="8">
    <location>
        <begin position="1"/>
        <end position="14"/>
    </location>
</feature>
<evidence type="ECO:0000256" key="1">
    <source>
        <dbReference type="ARBA" id="ARBA00004477"/>
    </source>
</evidence>
<sequence>MDANKSSIQEPINSEQDDQEENNFDDQNIHNNNSSNLHSMNKANQTNQQQGQNKGINTVNSIKTQKEDDCLDQDNDNDESFSSQSKRGFIITLILTGLCAIYIFQDIFTREMFAKNASQSFIISIQKWSINTEFLYTLSMIISDSSFVVTGLVIACVVIWGQNRIYTFNYIIVFAFTAALFNLLKLIYNDPRPYMVYDQIQGKECAAEYGNPSGHAMLNCFAAIYGISSLGNQFHKKYWWACIIYGIFIIWVGFTRIHLGVHGVNQVLLGWIYALFIFLIFRIIVFKQINRFIIKLAVLPKKKVKKYAFFCLALYIMVIGIFIGAFEGVKTTYETSNDIWNGRIETACDTNDIDSISNKYLYNKCFIDGGIFGVSFGFLFGIIFTQGSIENCNIYGQFQSQISYIMIIKRLFLIAIAPGSIFGTFLLIFHFISADATYSRFFFQLNIIGFICAFLVIYLSPKLLHRFQLEIKGDFLKIDSDLHSYSTEKSSYPVDQKRIIHFNANIDFQSSSPMKIHNRISQTHLSVIECQIMDADPNNLSQNQITEDNSYKNYIQNYPSSNKNQIQYQKSNKCQSKENFQNENLTPSSNQHSNHPTNFTYNSNFNYEVTLNKSIKNGEYHDNSNIQDQERTQSNNQENNLENRNFENSNLTQEQLEISQESQQIGQVELNDSLNEQIRAAFIKDLYHFKNDVVIYSKQENE</sequence>
<dbReference type="CDD" id="cd01610">
    <property type="entry name" value="PAP2_like"/>
    <property type="match status" value="1"/>
</dbReference>
<feature type="transmembrane region" description="Helical" evidence="9">
    <location>
        <begin position="370"/>
        <end position="389"/>
    </location>
</feature>
<dbReference type="PANTHER" id="PTHR14969">
    <property type="entry name" value="SPHINGOSINE-1-PHOSPHATE PHOSPHOHYDROLASE"/>
    <property type="match status" value="1"/>
</dbReference>
<evidence type="ECO:0000256" key="5">
    <source>
        <dbReference type="ARBA" id="ARBA00022989"/>
    </source>
</evidence>
<dbReference type="Gene3D" id="1.20.144.10">
    <property type="entry name" value="Phosphatidic acid phosphatase type 2/haloperoxidase"/>
    <property type="match status" value="1"/>
</dbReference>
<dbReference type="RefSeq" id="XP_001021645.2">
    <property type="nucleotide sequence ID" value="XM_001021645.2"/>
</dbReference>
<gene>
    <name evidence="11" type="ORF">TTHERM_00151090</name>
</gene>
<evidence type="ECO:0000313" key="11">
    <source>
        <dbReference type="EMBL" id="EAS01399.2"/>
    </source>
</evidence>
<evidence type="ECO:0000256" key="4">
    <source>
        <dbReference type="ARBA" id="ARBA00022824"/>
    </source>
</evidence>
<feature type="transmembrane region" description="Helical" evidence="9">
    <location>
        <begin position="167"/>
        <end position="188"/>
    </location>
</feature>
<proteinExistence type="inferred from homology"/>
<feature type="compositionally biased region" description="Acidic residues" evidence="8">
    <location>
        <begin position="15"/>
        <end position="24"/>
    </location>
</feature>
<feature type="compositionally biased region" description="Low complexity" evidence="8">
    <location>
        <begin position="25"/>
        <end position="54"/>
    </location>
</feature>
<dbReference type="GO" id="GO:0005789">
    <property type="term" value="C:endoplasmic reticulum membrane"/>
    <property type="evidence" value="ECO:0007669"/>
    <property type="project" value="UniProtKB-SubCell"/>
</dbReference>
<dbReference type="PANTHER" id="PTHR14969:SF28">
    <property type="entry name" value="DIHYDROSPHINGOSINE 1-PHOSPHATE PHOSPHATASE LCB3-RELATED"/>
    <property type="match status" value="1"/>
</dbReference>
<organism evidence="11 12">
    <name type="scientific">Tetrahymena thermophila (strain SB210)</name>
    <dbReference type="NCBI Taxonomy" id="312017"/>
    <lineage>
        <taxon>Eukaryota</taxon>
        <taxon>Sar</taxon>
        <taxon>Alveolata</taxon>
        <taxon>Ciliophora</taxon>
        <taxon>Intramacronucleata</taxon>
        <taxon>Oligohymenophorea</taxon>
        <taxon>Hymenostomatida</taxon>
        <taxon>Tetrahymenina</taxon>
        <taxon>Tetrahymenidae</taxon>
        <taxon>Tetrahymena</taxon>
    </lineage>
</organism>